<evidence type="ECO:0000313" key="2">
    <source>
        <dbReference type="EMBL" id="MDI3349658.1"/>
    </source>
</evidence>
<dbReference type="EMBL" id="JAPFAR010000086">
    <property type="protein sequence ID" value="MDI3349658.1"/>
    <property type="molecule type" value="Genomic_DNA"/>
</dbReference>
<reference evidence="2" key="1">
    <citation type="submission" date="2022-11" db="EMBL/GenBank/DDBJ databases">
        <title>Draft genome of Mycoplasma arginini isolated from fly.</title>
        <authorList>
            <person name="Severgnini M."/>
            <person name="Gioia G."/>
            <person name="Cremonesi P."/>
            <person name="Moroni P."/>
            <person name="Addis M.F."/>
            <person name="Castiglioni B."/>
        </authorList>
    </citation>
    <scope>NUCLEOTIDE SEQUENCE</scope>
    <source>
        <strain evidence="2">QMP CG1-1632</strain>
    </source>
</reference>
<name>A0AA43TWC1_MYCAR</name>
<gene>
    <name evidence="2" type="ORF">DCBHLPFO_00236</name>
</gene>
<comment type="caution">
    <text evidence="2">The sequence shown here is derived from an EMBL/GenBank/DDBJ whole genome shotgun (WGS) entry which is preliminary data.</text>
</comment>
<evidence type="ECO:0008006" key="4">
    <source>
        <dbReference type="Google" id="ProtNLM"/>
    </source>
</evidence>
<accession>A0AA43TWC1</accession>
<proteinExistence type="predicted"/>
<organism evidence="2 3">
    <name type="scientific">Mycoplasmopsis arginini</name>
    <name type="common">Mycoplasma arginini</name>
    <dbReference type="NCBI Taxonomy" id="2094"/>
    <lineage>
        <taxon>Bacteria</taxon>
        <taxon>Bacillati</taxon>
        <taxon>Mycoplasmatota</taxon>
        <taxon>Mycoplasmoidales</taxon>
        <taxon>Metamycoplasmataceae</taxon>
        <taxon>Mycoplasmopsis</taxon>
    </lineage>
</organism>
<evidence type="ECO:0000256" key="1">
    <source>
        <dbReference type="SAM" id="MobiDB-lite"/>
    </source>
</evidence>
<sequence>MFYVYNYLTIKKRGLIMKKNEKLLVVLSGLASTLIPVSILSARCSNNPNSGSENGGENSGGNSGENGNSNQDDNGNSNEQTEEERIKEKTREINEAAQKLVIKFDKTKNTIEEALKIENYHFNLDAKYKFEKISLTKIDEDSVSLVFRLKDEENNIFSENLVKSFDFKLYSNSQWTEKHSVVNGITTDKYGNLVHLYELDSQMDVRKAIEKLMSEKQKDNISVSNLTIESYDESTGTISIKFDYQIGEQTFTNKHSSLSGFKKVEITNKVLLTISLNKNKLIEEKKDINQLNNANLMDYLTINFLNSNGESVDLIKLTKENPGLYSFEYGVRFSDEQTKENVNFVLNINYKKKELNQKEQQVTAKVDVIRKQIKDREITKKEILDYIIDNKLTKKEVDNSTKFASSLLYLFRNTKKIVDNYVDNFEENYFSASEKIELANQNLTIDDYAGNAKISFNLKYNDNGKEINSKGKTISVNGFKKLTNEYLKNFDLIFHQSWEKSSKSFINKVRQEYLKNPSQNFSLDSNWIKNNWSIGDSFVFLRMTQNQYNNTETLEYRKNPILQLNANGKSIEGCIREGSKIDIFNNGDDFEINSLNVTFESISIGNVNENRVEFLINTNLEVSIHSSQQQVIKIPKTVSWFFYTDKESSQ</sequence>
<evidence type="ECO:0000313" key="3">
    <source>
        <dbReference type="Proteomes" id="UP001162175"/>
    </source>
</evidence>
<dbReference type="AlphaFoldDB" id="A0AA43TWC1"/>
<feature type="compositionally biased region" description="Low complexity" evidence="1">
    <location>
        <begin position="65"/>
        <end position="79"/>
    </location>
</feature>
<feature type="compositionally biased region" description="Gly residues" evidence="1">
    <location>
        <begin position="53"/>
        <end position="64"/>
    </location>
</feature>
<protein>
    <recommendedName>
        <fullName evidence="4">Lipoprotein</fullName>
    </recommendedName>
</protein>
<feature type="region of interest" description="Disordered" evidence="1">
    <location>
        <begin position="47"/>
        <end position="87"/>
    </location>
</feature>
<dbReference type="Proteomes" id="UP001162175">
    <property type="component" value="Unassembled WGS sequence"/>
</dbReference>